<feature type="region of interest" description="Disordered" evidence="1">
    <location>
        <begin position="488"/>
        <end position="510"/>
    </location>
</feature>
<reference evidence="2 3" key="1">
    <citation type="journal article" date="2016" name="Mol. Biol. Evol.">
        <title>Comparative Genomics of Early-Diverging Mushroom-Forming Fungi Provides Insights into the Origins of Lignocellulose Decay Capabilities.</title>
        <authorList>
            <person name="Nagy L.G."/>
            <person name="Riley R."/>
            <person name="Tritt A."/>
            <person name="Adam C."/>
            <person name="Daum C."/>
            <person name="Floudas D."/>
            <person name="Sun H."/>
            <person name="Yadav J.S."/>
            <person name="Pangilinan J."/>
            <person name="Larsson K.H."/>
            <person name="Matsuura K."/>
            <person name="Barry K."/>
            <person name="Labutti K."/>
            <person name="Kuo R."/>
            <person name="Ohm R.A."/>
            <person name="Bhattacharya S.S."/>
            <person name="Shirouzu T."/>
            <person name="Yoshinaga Y."/>
            <person name="Martin F.M."/>
            <person name="Grigoriev I.V."/>
            <person name="Hibbett D.S."/>
        </authorList>
    </citation>
    <scope>NUCLEOTIDE SEQUENCE [LARGE SCALE GENOMIC DNA]</scope>
    <source>
        <strain evidence="2 3">HHB12029</strain>
    </source>
</reference>
<accession>A0A165E3C8</accession>
<organism evidence="2 3">
    <name type="scientific">Exidia glandulosa HHB12029</name>
    <dbReference type="NCBI Taxonomy" id="1314781"/>
    <lineage>
        <taxon>Eukaryota</taxon>
        <taxon>Fungi</taxon>
        <taxon>Dikarya</taxon>
        <taxon>Basidiomycota</taxon>
        <taxon>Agaricomycotina</taxon>
        <taxon>Agaricomycetes</taxon>
        <taxon>Auriculariales</taxon>
        <taxon>Exidiaceae</taxon>
        <taxon>Exidia</taxon>
    </lineage>
</organism>
<gene>
    <name evidence="2" type="ORF">EXIGLDRAFT_698801</name>
</gene>
<protein>
    <submittedName>
        <fullName evidence="2">Uncharacterized protein</fullName>
    </submittedName>
</protein>
<dbReference type="AlphaFoldDB" id="A0A165E3C8"/>
<dbReference type="InParanoid" id="A0A165E3C8"/>
<proteinExistence type="predicted"/>
<evidence type="ECO:0000313" key="3">
    <source>
        <dbReference type="Proteomes" id="UP000077266"/>
    </source>
</evidence>
<evidence type="ECO:0000256" key="1">
    <source>
        <dbReference type="SAM" id="MobiDB-lite"/>
    </source>
</evidence>
<evidence type="ECO:0000313" key="2">
    <source>
        <dbReference type="EMBL" id="KZV85983.1"/>
    </source>
</evidence>
<dbReference type="Proteomes" id="UP000077266">
    <property type="component" value="Unassembled WGS sequence"/>
</dbReference>
<dbReference type="EMBL" id="KV426170">
    <property type="protein sequence ID" value="KZV85983.1"/>
    <property type="molecule type" value="Genomic_DNA"/>
</dbReference>
<sequence length="510" mass="56854">MSRRQSSARVSNGLAATTVALKIAGAATDAVPIAKQILNSAAHICAAAEGIQKKREGMYLLVEKADLYATQIDQAVAECEIDTSLQRRLGRLYSYGFVFHKIEALVNDEVESKSPALVRVWRNIITKPNRAETLLAELDREIELFHILNGIQQSADSKYDGQFRRLRDCDIEKLDVIKRRETDEGVVVWASARVKRQLMVIRYLESQPKAQTNVAQGASQSWAAYLENIKKVSSMVAILRGLNWYSDQDASSHLEDVHGLTWVGEAAVVDENGEPRIGLFDDIVRADSSPRVPVVWRVFLSFNCRYSTETGIVQQAQESSLHAIVTEQLRDGRDTDRLARVWDTIRREQLHVMYSKRAFPVVSGNPSLPQELIARAQLYFESNAKKDDPYWNCIAPFVRYALAGGGGNVSSRICIFMRRDGDKYMIEVETCTHDDSHAQYESFLIDIPAGTPLLAEVALAAGLPDGFERSWDGSDVFIYPHFGDEGDSAACGSEKEEEDDGALWNGKSSA</sequence>
<keyword evidence="3" id="KW-1185">Reference proteome</keyword>
<name>A0A165E3C8_EXIGL</name>